<dbReference type="WBParaSite" id="ACRNAN_Path_960.g3701.t1">
    <property type="protein sequence ID" value="ACRNAN_Path_960.g3701.t1"/>
    <property type="gene ID" value="ACRNAN_Path_960.g3701"/>
</dbReference>
<dbReference type="Pfam" id="PF13905">
    <property type="entry name" value="Thioredoxin_8"/>
    <property type="match status" value="1"/>
</dbReference>
<dbReference type="InterPro" id="IPR013766">
    <property type="entry name" value="Thioredoxin_domain"/>
</dbReference>
<name>A0A914CEK2_9BILA</name>
<proteinExistence type="predicted"/>
<dbReference type="Gene3D" id="3.40.30.10">
    <property type="entry name" value="Glutaredoxin"/>
    <property type="match status" value="1"/>
</dbReference>
<dbReference type="CDD" id="cd02964">
    <property type="entry name" value="TryX_like_family"/>
    <property type="match status" value="1"/>
</dbReference>
<dbReference type="InterPro" id="IPR029519">
    <property type="entry name" value="RdCVF2"/>
</dbReference>
<evidence type="ECO:0000313" key="3">
    <source>
        <dbReference type="WBParaSite" id="ACRNAN_Path_960.g3701.t1"/>
    </source>
</evidence>
<evidence type="ECO:0000313" key="2">
    <source>
        <dbReference type="Proteomes" id="UP000887540"/>
    </source>
</evidence>
<organism evidence="2 3">
    <name type="scientific">Acrobeloides nanus</name>
    <dbReference type="NCBI Taxonomy" id="290746"/>
    <lineage>
        <taxon>Eukaryota</taxon>
        <taxon>Metazoa</taxon>
        <taxon>Ecdysozoa</taxon>
        <taxon>Nematoda</taxon>
        <taxon>Chromadorea</taxon>
        <taxon>Rhabditida</taxon>
        <taxon>Tylenchina</taxon>
        <taxon>Cephalobomorpha</taxon>
        <taxon>Cephaloboidea</taxon>
        <taxon>Cephalobidae</taxon>
        <taxon>Acrobeloides</taxon>
    </lineage>
</organism>
<dbReference type="PANTHER" id="PTHR46762:SF1">
    <property type="entry name" value="NUCLEOREDOXIN-LIKE PROTEIN 2"/>
    <property type="match status" value="1"/>
</dbReference>
<dbReference type="GO" id="GO:0007600">
    <property type="term" value="P:sensory perception"/>
    <property type="evidence" value="ECO:0007669"/>
    <property type="project" value="InterPro"/>
</dbReference>
<dbReference type="AlphaFoldDB" id="A0A914CEK2"/>
<keyword evidence="2" id="KW-1185">Reference proteome</keyword>
<dbReference type="SUPFAM" id="SSF52833">
    <property type="entry name" value="Thioredoxin-like"/>
    <property type="match status" value="1"/>
</dbReference>
<dbReference type="InterPro" id="IPR036249">
    <property type="entry name" value="Thioredoxin-like_sf"/>
</dbReference>
<evidence type="ECO:0000259" key="1">
    <source>
        <dbReference type="PROSITE" id="PS51352"/>
    </source>
</evidence>
<dbReference type="PANTHER" id="PTHR46762">
    <property type="entry name" value="NUCLEOREDOXIN-LIKE PROTEIN 2"/>
    <property type="match status" value="1"/>
</dbReference>
<dbReference type="InterPro" id="IPR012336">
    <property type="entry name" value="Thioredoxin-like_fold"/>
</dbReference>
<feature type="domain" description="Thioredoxin" evidence="1">
    <location>
        <begin position="1"/>
        <end position="138"/>
    </location>
</feature>
<dbReference type="PROSITE" id="PS51352">
    <property type="entry name" value="THIOREDOXIN_2"/>
    <property type="match status" value="1"/>
</dbReference>
<dbReference type="Proteomes" id="UP000887540">
    <property type="component" value="Unplaced"/>
</dbReference>
<dbReference type="GO" id="GO:0045494">
    <property type="term" value="P:photoreceptor cell maintenance"/>
    <property type="evidence" value="ECO:0007669"/>
    <property type="project" value="InterPro"/>
</dbReference>
<protein>
    <submittedName>
        <fullName evidence="3">Thioredoxin domain-containing protein</fullName>
    </submittedName>
</protein>
<accession>A0A914CEK2</accession>
<sequence>MHLRRKDGTVVDAEKHLQNKVIGLYFSGYWCPPSRDFTPILRDFYNQLAYTNNFEIVFVSSDRTDYEMQYYLNELHGNWLYIPFGNLDIQTLSTLYNVNSIPTLFIIKPNGDIIAYNGRDQVQSIPPQMALEMWKAYL</sequence>
<reference evidence="3" key="1">
    <citation type="submission" date="2022-11" db="UniProtKB">
        <authorList>
            <consortium name="WormBaseParasite"/>
        </authorList>
    </citation>
    <scope>IDENTIFICATION</scope>
</reference>